<protein>
    <submittedName>
        <fullName evidence="1">Uncharacterized protein</fullName>
    </submittedName>
</protein>
<dbReference type="STRING" id="649747.HMPREF0083_01835"/>
<accession>U1WN89</accession>
<evidence type="ECO:0000313" key="2">
    <source>
        <dbReference type="Proteomes" id="UP000016511"/>
    </source>
</evidence>
<dbReference type="EMBL" id="AWSJ01000120">
    <property type="protein sequence ID" value="ERI10074.1"/>
    <property type="molecule type" value="Genomic_DNA"/>
</dbReference>
<dbReference type="PATRIC" id="fig|649747.3.peg.1659"/>
<dbReference type="HOGENOM" id="CLU_3284052_0_0_9"/>
<keyword evidence="2" id="KW-1185">Reference proteome</keyword>
<proteinExistence type="predicted"/>
<sequence length="40" mass="4757">MAIVLVLEESRESLYRTFFEEIQAKRTGVSLDFYMDNQQV</sequence>
<gene>
    <name evidence="1" type="ORF">HMPREF0083_01835</name>
</gene>
<evidence type="ECO:0000313" key="1">
    <source>
        <dbReference type="EMBL" id="ERI10074.1"/>
    </source>
</evidence>
<organism evidence="1 2">
    <name type="scientific">Aneurinibacillus aneurinilyticus ATCC 12856</name>
    <dbReference type="NCBI Taxonomy" id="649747"/>
    <lineage>
        <taxon>Bacteria</taxon>
        <taxon>Bacillati</taxon>
        <taxon>Bacillota</taxon>
        <taxon>Bacilli</taxon>
        <taxon>Bacillales</taxon>
        <taxon>Paenibacillaceae</taxon>
        <taxon>Aneurinibacillus group</taxon>
        <taxon>Aneurinibacillus</taxon>
    </lineage>
</organism>
<name>U1WN89_ANEAE</name>
<comment type="caution">
    <text evidence="1">The sequence shown here is derived from an EMBL/GenBank/DDBJ whole genome shotgun (WGS) entry which is preliminary data.</text>
</comment>
<reference evidence="1 2" key="1">
    <citation type="submission" date="2013-08" db="EMBL/GenBank/DDBJ databases">
        <authorList>
            <person name="Weinstock G."/>
            <person name="Sodergren E."/>
            <person name="Wylie T."/>
            <person name="Fulton L."/>
            <person name="Fulton R."/>
            <person name="Fronick C."/>
            <person name="O'Laughlin M."/>
            <person name="Godfrey J."/>
            <person name="Miner T."/>
            <person name="Herter B."/>
            <person name="Appelbaum E."/>
            <person name="Cordes M."/>
            <person name="Lek S."/>
            <person name="Wollam A."/>
            <person name="Pepin K.H."/>
            <person name="Palsikar V.B."/>
            <person name="Mitreva M."/>
            <person name="Wilson R.K."/>
        </authorList>
    </citation>
    <scope>NUCLEOTIDE SEQUENCE [LARGE SCALE GENOMIC DNA]</scope>
    <source>
        <strain evidence="1 2">ATCC 12856</strain>
    </source>
</reference>
<dbReference type="Proteomes" id="UP000016511">
    <property type="component" value="Unassembled WGS sequence"/>
</dbReference>
<dbReference type="AlphaFoldDB" id="U1WN89"/>